<dbReference type="PROSITE" id="PS50102">
    <property type="entry name" value="RRM"/>
    <property type="match status" value="1"/>
</dbReference>
<evidence type="ECO:0000256" key="6">
    <source>
        <dbReference type="PROSITE-ProRule" id="PRU00176"/>
    </source>
</evidence>
<dbReference type="SUPFAM" id="SSF53756">
    <property type="entry name" value="UDP-Glycosyltransferase/glycogen phosphorylase"/>
    <property type="match status" value="1"/>
</dbReference>
<comment type="function">
    <text evidence="5">Stimulates the RNA helicase activity of EIF4A in the translation initiation complex. Binds weakly mRNA.</text>
</comment>
<dbReference type="InterPro" id="IPR035979">
    <property type="entry name" value="RBD_domain_sf"/>
</dbReference>
<feature type="compositionally biased region" description="Basic and acidic residues" evidence="7">
    <location>
        <begin position="426"/>
        <end position="448"/>
    </location>
</feature>
<dbReference type="EMBL" id="JARKHS020004654">
    <property type="protein sequence ID" value="KAK8784272.1"/>
    <property type="molecule type" value="Genomic_DNA"/>
</dbReference>
<dbReference type="Gene3D" id="3.30.70.330">
    <property type="match status" value="1"/>
</dbReference>
<dbReference type="InterPro" id="IPR012677">
    <property type="entry name" value="Nucleotide-bd_a/b_plait_sf"/>
</dbReference>
<dbReference type="InterPro" id="IPR034229">
    <property type="entry name" value="eIF4H_RRM"/>
</dbReference>
<comment type="subcellular location">
    <subcellularLocation>
        <location evidence="1">Cytoplasm</location>
        <location evidence="1">Perinuclear region</location>
    </subcellularLocation>
</comment>
<dbReference type="GO" id="GO:0003723">
    <property type="term" value="F:RNA binding"/>
    <property type="evidence" value="ECO:0007669"/>
    <property type="project" value="UniProtKB-UniRule"/>
</dbReference>
<organism evidence="9 10">
    <name type="scientific">Amblyomma americanum</name>
    <name type="common">Lone star tick</name>
    <dbReference type="NCBI Taxonomy" id="6943"/>
    <lineage>
        <taxon>Eukaryota</taxon>
        <taxon>Metazoa</taxon>
        <taxon>Ecdysozoa</taxon>
        <taxon>Arthropoda</taxon>
        <taxon>Chelicerata</taxon>
        <taxon>Arachnida</taxon>
        <taxon>Acari</taxon>
        <taxon>Parasitiformes</taxon>
        <taxon>Ixodida</taxon>
        <taxon>Ixodoidea</taxon>
        <taxon>Ixodidae</taxon>
        <taxon>Amblyomminae</taxon>
        <taxon>Amblyomma</taxon>
    </lineage>
</organism>
<gene>
    <name evidence="9" type="ORF">V5799_009363</name>
</gene>
<evidence type="ECO:0000256" key="3">
    <source>
        <dbReference type="ARBA" id="ARBA00022676"/>
    </source>
</evidence>
<sequence length="500" mass="54734">AFSSLALEVMLHASTLGLRAVFTDHSLFGFADASAIITNKLLSMSLSFANHVICVSHTGKENTVLRAKVPPARVSVIPNAVETAVFFPDLNKKPSNKVTIIVVSRLVYRKGVDLLAGVIPVICNRHPDVHFIIGGDGPKRLVIEEVRERHRLQERITMLGAIEHDSVRDVMVQGDIFLNASLTEAFCMAIVEACACGLQVVSTRVGGVPEVLPPDLIHLCDPSVRALAQRLLYRIMADRYDSDYGSRFGGHRDHYGKPSRPMPTEPPFTAFVGNLPDGVVQSDIDEIFHGIKIKSTRLVRDKETDKFKGYCYVEFFDLDSLKEALEFDSADLQGRSLRVDIAEGRRSDRGGGFSNRRGGPGGGGGGFDRGGGRGGGPRDGGPPRYGDRDRGGRPGDRGGFRGGFPDRPSDRDFDRGPPGGFQARGPPRDRRPADSEEFREPTSEELSQRPRLKLLPRTVRAPVCDVADTSSRSAIFGQAKPRDEKVYEKTRKTSEGDADE</sequence>
<feature type="compositionally biased region" description="Basic and acidic residues" evidence="7">
    <location>
        <begin position="385"/>
        <end position="399"/>
    </location>
</feature>
<proteinExistence type="predicted"/>
<evidence type="ECO:0000256" key="7">
    <source>
        <dbReference type="SAM" id="MobiDB-lite"/>
    </source>
</evidence>
<dbReference type="Proteomes" id="UP001321473">
    <property type="component" value="Unassembled WGS sequence"/>
</dbReference>
<dbReference type="GO" id="GO:0000506">
    <property type="term" value="C:glycosylphosphatidylinositol-N-acetylglucosaminyltransferase (GPI-GnT) complex"/>
    <property type="evidence" value="ECO:0007669"/>
    <property type="project" value="TreeGrafter"/>
</dbReference>
<dbReference type="InterPro" id="IPR000504">
    <property type="entry name" value="RRM_dom"/>
</dbReference>
<evidence type="ECO:0000313" key="9">
    <source>
        <dbReference type="EMBL" id="KAK8784272.1"/>
    </source>
</evidence>
<dbReference type="Gene3D" id="3.40.50.2000">
    <property type="entry name" value="Glycogen Phosphorylase B"/>
    <property type="match status" value="2"/>
</dbReference>
<protein>
    <recommendedName>
        <fullName evidence="2">Eukaryotic translation initiation factor 4H</fullName>
    </recommendedName>
</protein>
<comment type="caution">
    <text evidence="9">The sequence shown here is derived from an EMBL/GenBank/DDBJ whole genome shotgun (WGS) entry which is preliminary data.</text>
</comment>
<dbReference type="AlphaFoldDB" id="A0AAQ4FBW6"/>
<feature type="non-terminal residue" evidence="9">
    <location>
        <position position="1"/>
    </location>
</feature>
<dbReference type="PANTHER" id="PTHR45871">
    <property type="entry name" value="N-ACETYLGLUCOSAMINYL-PHOSPHATIDYLINOSITOL BIOSYNTHETIC PROTEIN"/>
    <property type="match status" value="1"/>
</dbReference>
<evidence type="ECO:0000256" key="4">
    <source>
        <dbReference type="ARBA" id="ARBA00022884"/>
    </source>
</evidence>
<dbReference type="InterPro" id="IPR028098">
    <property type="entry name" value="Glyco_trans_4-like_N"/>
</dbReference>
<keyword evidence="10" id="KW-1185">Reference proteome</keyword>
<dbReference type="InterPro" id="IPR001296">
    <property type="entry name" value="Glyco_trans_1"/>
</dbReference>
<feature type="compositionally biased region" description="Gly residues" evidence="7">
    <location>
        <begin position="350"/>
        <end position="379"/>
    </location>
</feature>
<evidence type="ECO:0000313" key="10">
    <source>
        <dbReference type="Proteomes" id="UP001321473"/>
    </source>
</evidence>
<feature type="region of interest" description="Disordered" evidence="7">
    <location>
        <begin position="470"/>
        <end position="500"/>
    </location>
</feature>
<dbReference type="GO" id="GO:0048471">
    <property type="term" value="C:perinuclear region of cytoplasm"/>
    <property type="evidence" value="ECO:0007669"/>
    <property type="project" value="UniProtKB-SubCell"/>
</dbReference>
<dbReference type="Pfam" id="PF13439">
    <property type="entry name" value="Glyco_transf_4"/>
    <property type="match status" value="1"/>
</dbReference>
<name>A0AAQ4FBW6_AMBAM</name>
<dbReference type="SMART" id="SM00360">
    <property type="entry name" value="RRM"/>
    <property type="match status" value="1"/>
</dbReference>
<dbReference type="FunFam" id="3.30.70.330:FF:000414">
    <property type="entry name" value="Eukaryotic translation initiation factor 4H"/>
    <property type="match status" value="1"/>
</dbReference>
<dbReference type="Pfam" id="PF00534">
    <property type="entry name" value="Glycos_transf_1"/>
    <property type="match status" value="1"/>
</dbReference>
<keyword evidence="3" id="KW-0808">Transferase</keyword>
<reference evidence="9 10" key="1">
    <citation type="journal article" date="2023" name="Arcadia Sci">
        <title>De novo assembly of a long-read Amblyomma americanum tick genome.</title>
        <authorList>
            <person name="Chou S."/>
            <person name="Poskanzer K.E."/>
            <person name="Rollins M."/>
            <person name="Thuy-Boun P.S."/>
        </authorList>
    </citation>
    <scope>NUCLEOTIDE SEQUENCE [LARGE SCALE GENOMIC DNA]</scope>
    <source>
        <strain evidence="9">F_SG_1</strain>
        <tissue evidence="9">Salivary glands</tissue>
    </source>
</reference>
<feature type="region of interest" description="Disordered" evidence="7">
    <location>
        <begin position="343"/>
        <end position="453"/>
    </location>
</feature>
<accession>A0AAQ4FBW6</accession>
<dbReference type="Pfam" id="PF00076">
    <property type="entry name" value="RRM_1"/>
    <property type="match status" value="1"/>
</dbReference>
<feature type="domain" description="RRM" evidence="8">
    <location>
        <begin position="268"/>
        <end position="344"/>
    </location>
</feature>
<evidence type="ECO:0000259" key="8">
    <source>
        <dbReference type="PROSITE" id="PS50102"/>
    </source>
</evidence>
<evidence type="ECO:0000256" key="1">
    <source>
        <dbReference type="ARBA" id="ARBA00004556"/>
    </source>
</evidence>
<dbReference type="PANTHER" id="PTHR45871:SF1">
    <property type="entry name" value="PHOSPHATIDYLINOSITOL N-ACETYLGLUCOSAMINYLTRANSFERASE SUBUNIT A"/>
    <property type="match status" value="1"/>
</dbReference>
<dbReference type="CDD" id="cd12401">
    <property type="entry name" value="RRM_eIF4H"/>
    <property type="match status" value="1"/>
</dbReference>
<dbReference type="GO" id="GO:0017176">
    <property type="term" value="F:phosphatidylinositol N-acetylglucosaminyltransferase activity"/>
    <property type="evidence" value="ECO:0007669"/>
    <property type="project" value="TreeGrafter"/>
</dbReference>
<keyword evidence="4 6" id="KW-0694">RNA-binding</keyword>
<feature type="compositionally biased region" description="Basic and acidic residues" evidence="7">
    <location>
        <begin position="480"/>
        <end position="500"/>
    </location>
</feature>
<evidence type="ECO:0000256" key="5">
    <source>
        <dbReference type="ARBA" id="ARBA00025462"/>
    </source>
</evidence>
<evidence type="ECO:0000256" key="2">
    <source>
        <dbReference type="ARBA" id="ARBA00013856"/>
    </source>
</evidence>
<keyword evidence="3" id="KW-0328">Glycosyltransferase</keyword>
<dbReference type="SUPFAM" id="SSF54928">
    <property type="entry name" value="RNA-binding domain, RBD"/>
    <property type="match status" value="1"/>
</dbReference>
<dbReference type="GO" id="GO:0006506">
    <property type="term" value="P:GPI anchor biosynthetic process"/>
    <property type="evidence" value="ECO:0007669"/>
    <property type="project" value="TreeGrafter"/>
</dbReference>